<organism evidence="2 3">
    <name type="scientific">Genlisea aurea</name>
    <dbReference type="NCBI Taxonomy" id="192259"/>
    <lineage>
        <taxon>Eukaryota</taxon>
        <taxon>Viridiplantae</taxon>
        <taxon>Streptophyta</taxon>
        <taxon>Embryophyta</taxon>
        <taxon>Tracheophyta</taxon>
        <taxon>Spermatophyta</taxon>
        <taxon>Magnoliopsida</taxon>
        <taxon>eudicotyledons</taxon>
        <taxon>Gunneridae</taxon>
        <taxon>Pentapetalae</taxon>
        <taxon>asterids</taxon>
        <taxon>lamiids</taxon>
        <taxon>Lamiales</taxon>
        <taxon>Lentibulariaceae</taxon>
        <taxon>Genlisea</taxon>
    </lineage>
</organism>
<proteinExistence type="predicted"/>
<protein>
    <submittedName>
        <fullName evidence="2">Uncharacterized protein</fullName>
    </submittedName>
</protein>
<sequence>RRTPFTDLSQVDADLVLARTLQEQERAYMMLRMDAAEGSDLGNWENDSYELEYENGDDEYDDVSEEEDLDGSDVELDDEAEDAFDVQAQADGGENDDQIDLDPSAYSGDEAYARALQDAEDREMAARLFAMSGINE</sequence>
<keyword evidence="3" id="KW-1185">Reference proteome</keyword>
<dbReference type="Proteomes" id="UP000015453">
    <property type="component" value="Unassembled WGS sequence"/>
</dbReference>
<comment type="caution">
    <text evidence="2">The sequence shown here is derived from an EMBL/GenBank/DDBJ whole genome shotgun (WGS) entry which is preliminary data.</text>
</comment>
<feature type="non-terminal residue" evidence="2">
    <location>
        <position position="1"/>
    </location>
</feature>
<feature type="region of interest" description="Disordered" evidence="1">
    <location>
        <begin position="54"/>
        <end position="74"/>
    </location>
</feature>
<dbReference type="EMBL" id="AUSU01001455">
    <property type="protein sequence ID" value="EPS70975.1"/>
    <property type="molecule type" value="Genomic_DNA"/>
</dbReference>
<evidence type="ECO:0000313" key="2">
    <source>
        <dbReference type="EMBL" id="EPS70975.1"/>
    </source>
</evidence>
<reference evidence="2 3" key="1">
    <citation type="journal article" date="2013" name="BMC Genomics">
        <title>The miniature genome of a carnivorous plant Genlisea aurea contains a low number of genes and short non-coding sequences.</title>
        <authorList>
            <person name="Leushkin E.V."/>
            <person name="Sutormin R.A."/>
            <person name="Nabieva E.R."/>
            <person name="Penin A.A."/>
            <person name="Kondrashov A.S."/>
            <person name="Logacheva M.D."/>
        </authorList>
    </citation>
    <scope>NUCLEOTIDE SEQUENCE [LARGE SCALE GENOMIC DNA]</scope>
</reference>
<evidence type="ECO:0000256" key="1">
    <source>
        <dbReference type="SAM" id="MobiDB-lite"/>
    </source>
</evidence>
<evidence type="ECO:0000313" key="3">
    <source>
        <dbReference type="Proteomes" id="UP000015453"/>
    </source>
</evidence>
<dbReference type="OrthoDB" id="8062037at2759"/>
<dbReference type="PANTHER" id="PTHR47530">
    <property type="entry name" value="E3 UBIQUITIN LIGASE BIG BROTHER-RELATED"/>
    <property type="match status" value="1"/>
</dbReference>
<dbReference type="InterPro" id="IPR043312">
    <property type="entry name" value="AtBBR-like"/>
</dbReference>
<accession>S8CVX7</accession>
<dbReference type="PANTHER" id="PTHR47530:SF4">
    <property type="entry name" value="E3 UBIQUITIN LIGASE BIG BROTHER-RELATED"/>
    <property type="match status" value="1"/>
</dbReference>
<dbReference type="AlphaFoldDB" id="S8CVX7"/>
<feature type="non-terminal residue" evidence="2">
    <location>
        <position position="136"/>
    </location>
</feature>
<gene>
    <name evidence="2" type="ORF">M569_03787</name>
</gene>
<name>S8CVX7_9LAMI</name>